<dbReference type="Pfam" id="PF16189">
    <property type="entry name" value="Creatinase_N_2"/>
    <property type="match status" value="1"/>
</dbReference>
<gene>
    <name evidence="7" type="primary">XPNPEP2</name>
    <name evidence="7" type="synonym">xpnpep2</name>
</gene>
<dbReference type="AlphaFoldDB" id="A0A669DZF7"/>
<dbReference type="Gene3D" id="3.40.350.10">
    <property type="entry name" value="Creatinase/prolidase N-terminal domain"/>
    <property type="match status" value="2"/>
</dbReference>
<keyword evidence="2" id="KW-0479">Metal-binding</keyword>
<dbReference type="FunFam" id="3.90.230.10:FF:000009">
    <property type="entry name" value="xaa-Pro aminopeptidase 2"/>
    <property type="match status" value="1"/>
</dbReference>
<evidence type="ECO:0000256" key="1">
    <source>
        <dbReference type="ARBA" id="ARBA00008766"/>
    </source>
</evidence>
<dbReference type="PANTHER" id="PTHR43763">
    <property type="entry name" value="XAA-PRO AMINOPEPTIDASE 1"/>
    <property type="match status" value="1"/>
</dbReference>
<evidence type="ECO:0000313" key="7">
    <source>
        <dbReference type="Ensembl" id="ENSONIP00000065868.1"/>
    </source>
</evidence>
<dbReference type="Pfam" id="PF01321">
    <property type="entry name" value="Creatinase_N"/>
    <property type="match status" value="1"/>
</dbReference>
<evidence type="ECO:0000256" key="2">
    <source>
        <dbReference type="ARBA" id="ARBA00022723"/>
    </source>
</evidence>
<dbReference type="GeneTree" id="ENSGT00940000157196"/>
<reference evidence="8" key="1">
    <citation type="submission" date="2012-01" db="EMBL/GenBank/DDBJ databases">
        <title>The Genome Sequence of Oreochromis niloticus (Nile Tilapia).</title>
        <authorList>
            <consortium name="Broad Institute Genome Assembly Team"/>
            <consortium name="Broad Institute Sequencing Platform"/>
            <person name="Di Palma F."/>
            <person name="Johnson J."/>
            <person name="Lander E.S."/>
            <person name="Lindblad-Toh K."/>
        </authorList>
    </citation>
    <scope>NUCLEOTIDE SEQUENCE [LARGE SCALE GENOMIC DNA]</scope>
</reference>
<dbReference type="PANTHER" id="PTHR43763:SF4">
    <property type="entry name" value="XAA-PRO AMINOPEPTIDASE 2"/>
    <property type="match status" value="1"/>
</dbReference>
<name>A0A669DZF7_ORENI</name>
<feature type="domain" description="Peptidase M24" evidence="4">
    <location>
        <begin position="359"/>
        <end position="570"/>
    </location>
</feature>
<sequence length="653" mass="74301">LSHLYHFSKVFYLCVHAISGNTDGAVARESTERNCSSTPPYLPSTAVNTSLQLEELRVQMRGMNISAYIIPATDAHLSEYIAPRDARLAFMTGFTGSAGTAVVTLNKAALWTDSRYWVQAERQMDCNWELEKDVSISSVAQWLISEVPKGDEIGFDPFLFSLKTQEDYNINLESSDRSLKSITENLVDKVWKERPSVPPDSLTRLPDRVIRRTWQEKVEHIRTQMGDSPYKPTGLLLSALDETAWLFNMRGNDIPYNPFFYSYTLLTMDEICSKPIIKLKVYLNASCEGALCVQLKGYDTILDHLKNYVTRPGVKVWIGTEYTNYALYEVITPQDKLLTSSYSPVLTTKAVKDETEQQILRDAHVRDAVAVIQFLMWLEKTVPEGNQTELTAAEYVDKCRSKQKDSRGPSFGTISASGPNAALAHYSPSKETNRRLTVDEMYLVDSGGQYLDGTTDITRTVHWGKPTEMQKEAFTRVLMGNIEISRTIFPSGTRGVNMEMLGRRALWEVGLNYGHGTGHGVGNYFGVHECTNLYLEMILRWQICCMLFFEQPGYYKENDFGIRIEDVAVVVPVQTKYGNNYLTFDTVSLVPYDRKLIDTSLLSSEQVRNRISLDNQLQDIYLQFLKMRYKYVLTQRHKMNARLHLGVSLLPQN</sequence>
<dbReference type="SUPFAM" id="SSF53092">
    <property type="entry name" value="Creatinase/prolidase N-terminal domain"/>
    <property type="match status" value="1"/>
</dbReference>
<dbReference type="Pfam" id="PF16188">
    <property type="entry name" value="Peptidase_M24_C"/>
    <property type="match status" value="1"/>
</dbReference>
<organism evidence="7 8">
    <name type="scientific">Oreochromis niloticus</name>
    <name type="common">Nile tilapia</name>
    <name type="synonym">Tilapia nilotica</name>
    <dbReference type="NCBI Taxonomy" id="8128"/>
    <lineage>
        <taxon>Eukaryota</taxon>
        <taxon>Metazoa</taxon>
        <taxon>Chordata</taxon>
        <taxon>Craniata</taxon>
        <taxon>Vertebrata</taxon>
        <taxon>Euteleostomi</taxon>
        <taxon>Actinopterygii</taxon>
        <taxon>Neopterygii</taxon>
        <taxon>Teleostei</taxon>
        <taxon>Neoteleostei</taxon>
        <taxon>Acanthomorphata</taxon>
        <taxon>Ovalentaria</taxon>
        <taxon>Cichlomorphae</taxon>
        <taxon>Cichliformes</taxon>
        <taxon>Cichlidae</taxon>
        <taxon>African cichlids</taxon>
        <taxon>Pseudocrenilabrinae</taxon>
        <taxon>Oreochromini</taxon>
        <taxon>Oreochromis</taxon>
    </lineage>
</organism>
<dbReference type="Pfam" id="PF00557">
    <property type="entry name" value="Peptidase_M24"/>
    <property type="match status" value="1"/>
</dbReference>
<keyword evidence="3" id="KW-0378">Hydrolase</keyword>
<accession>A0A669DZF7</accession>
<feature type="domain" description="Peptidase M24 C-terminal" evidence="6">
    <location>
        <begin position="580"/>
        <end position="608"/>
    </location>
</feature>
<reference evidence="7" key="3">
    <citation type="submission" date="2025-09" db="UniProtKB">
        <authorList>
            <consortium name="Ensembl"/>
        </authorList>
    </citation>
    <scope>IDENTIFICATION</scope>
</reference>
<keyword evidence="8" id="KW-1185">Reference proteome</keyword>
<evidence type="ECO:0000259" key="6">
    <source>
        <dbReference type="Pfam" id="PF16188"/>
    </source>
</evidence>
<evidence type="ECO:0000256" key="3">
    <source>
        <dbReference type="ARBA" id="ARBA00022801"/>
    </source>
</evidence>
<dbReference type="CDD" id="cd01085">
    <property type="entry name" value="APP"/>
    <property type="match status" value="1"/>
</dbReference>
<dbReference type="Ensembl" id="ENSONIT00000068772.1">
    <property type="protein sequence ID" value="ENSONIP00000065868.1"/>
    <property type="gene ID" value="ENSONIG00000002596.2"/>
</dbReference>
<dbReference type="InterPro" id="IPR036005">
    <property type="entry name" value="Creatinase/aminopeptidase-like"/>
</dbReference>
<comment type="similarity">
    <text evidence="1">Belongs to the peptidase M24B family.</text>
</comment>
<evidence type="ECO:0000259" key="4">
    <source>
        <dbReference type="Pfam" id="PF00557"/>
    </source>
</evidence>
<proteinExistence type="inferred from homology"/>
<dbReference type="InterPro" id="IPR033740">
    <property type="entry name" value="Pept_M24B"/>
</dbReference>
<dbReference type="InterPro" id="IPR029149">
    <property type="entry name" value="Creatin/AminoP/Spt16_N"/>
</dbReference>
<evidence type="ECO:0000313" key="8">
    <source>
        <dbReference type="Proteomes" id="UP000005207"/>
    </source>
</evidence>
<dbReference type="Gene3D" id="3.90.230.10">
    <property type="entry name" value="Creatinase/methionine aminopeptidase superfamily"/>
    <property type="match status" value="1"/>
</dbReference>
<dbReference type="Proteomes" id="UP000005207">
    <property type="component" value="Linkage group LG2"/>
</dbReference>
<dbReference type="SUPFAM" id="SSF55920">
    <property type="entry name" value="Creatinase/aminopeptidase"/>
    <property type="match status" value="1"/>
</dbReference>
<dbReference type="FunFam" id="3.40.350.10:FF:000003">
    <property type="entry name" value="Xaa-pro aminopeptidase P"/>
    <property type="match status" value="1"/>
</dbReference>
<dbReference type="InterPro" id="IPR000587">
    <property type="entry name" value="Creatinase_N"/>
</dbReference>
<dbReference type="InterPro" id="IPR032416">
    <property type="entry name" value="Peptidase_M24_C"/>
</dbReference>
<dbReference type="GO" id="GO:0070006">
    <property type="term" value="F:metalloaminopeptidase activity"/>
    <property type="evidence" value="ECO:0007669"/>
    <property type="project" value="InterPro"/>
</dbReference>
<dbReference type="InterPro" id="IPR000994">
    <property type="entry name" value="Pept_M24"/>
</dbReference>
<feature type="domain" description="Creatinase N-terminal" evidence="5">
    <location>
        <begin position="53"/>
        <end position="184"/>
    </location>
</feature>
<dbReference type="InterPro" id="IPR050422">
    <property type="entry name" value="X-Pro_aminopeptidase_P"/>
</dbReference>
<evidence type="ECO:0000259" key="5">
    <source>
        <dbReference type="Pfam" id="PF01321"/>
    </source>
</evidence>
<dbReference type="GO" id="GO:0046872">
    <property type="term" value="F:metal ion binding"/>
    <property type="evidence" value="ECO:0007669"/>
    <property type="project" value="UniProtKB-KW"/>
</dbReference>
<reference evidence="7" key="2">
    <citation type="submission" date="2025-08" db="UniProtKB">
        <authorList>
            <consortium name="Ensembl"/>
        </authorList>
    </citation>
    <scope>IDENTIFICATION</scope>
</reference>
<protein>
    <submittedName>
        <fullName evidence="7">X-prolyl aminopeptidase (aminopeptidase P) 2, membrane-bound</fullName>
    </submittedName>
</protein>